<sequence length="234" mass="25554">MTAMNHQSSNKPAAPSPKETAMFTLSLLWGGLAVLILIVLLFVLIRGVLADNFQQFDAAVTDTVRLAASPGLTKAVALFTDLASSHGIIPISLLCAGICAWGFKRRWDALGLLAALGGSYTLNLIIKNLIQRARPSWEHWVVESGYSFPSGHSMASIAFYGMLGYLLWLHRKERGRPAAYILVLTGLLILAIGLSRIYLGVHYATDVIAGFCAGGVWLTTCIYALQWIHRKRRA</sequence>
<proteinExistence type="predicted"/>
<feature type="transmembrane region" description="Helical" evidence="1">
    <location>
        <begin position="150"/>
        <end position="168"/>
    </location>
</feature>
<dbReference type="PANTHER" id="PTHR14969">
    <property type="entry name" value="SPHINGOSINE-1-PHOSPHATE PHOSPHOHYDROLASE"/>
    <property type="match status" value="1"/>
</dbReference>
<feature type="transmembrane region" description="Helical" evidence="1">
    <location>
        <begin position="110"/>
        <end position="130"/>
    </location>
</feature>
<dbReference type="CDD" id="cd03392">
    <property type="entry name" value="PAP2_like_2"/>
    <property type="match status" value="1"/>
</dbReference>
<gene>
    <name evidence="3" type="ORF">WJ0W_000261</name>
</gene>
<keyword evidence="1" id="KW-0472">Membrane</keyword>
<dbReference type="InterPro" id="IPR036938">
    <property type="entry name" value="PAP2/HPO_sf"/>
</dbReference>
<dbReference type="SMART" id="SM00014">
    <property type="entry name" value="acidPPc"/>
    <property type="match status" value="1"/>
</dbReference>
<evidence type="ECO:0000313" key="4">
    <source>
        <dbReference type="Proteomes" id="UP001154322"/>
    </source>
</evidence>
<keyword evidence="1" id="KW-0812">Transmembrane</keyword>
<name>A0ABN8U0L7_9BACL</name>
<dbReference type="PANTHER" id="PTHR14969:SF13">
    <property type="entry name" value="AT30094P"/>
    <property type="match status" value="1"/>
</dbReference>
<feature type="transmembrane region" description="Helical" evidence="1">
    <location>
        <begin position="21"/>
        <end position="45"/>
    </location>
</feature>
<reference evidence="3" key="1">
    <citation type="submission" date="2022-06" db="EMBL/GenBank/DDBJ databases">
        <authorList>
            <person name="Dietemann V."/>
            <person name="Ory F."/>
            <person name="Dainat B."/>
            <person name="Oberhansli S."/>
        </authorList>
    </citation>
    <scope>NUCLEOTIDE SEQUENCE</scope>
    <source>
        <strain evidence="3">Ena-SAMPLE-TAB-26-04-2022-14:26:32:270-5432</strain>
    </source>
</reference>
<keyword evidence="4" id="KW-1185">Reference proteome</keyword>
<organism evidence="3 4">
    <name type="scientific">Paenibacillus melissococcoides</name>
    <dbReference type="NCBI Taxonomy" id="2912268"/>
    <lineage>
        <taxon>Bacteria</taxon>
        <taxon>Bacillati</taxon>
        <taxon>Bacillota</taxon>
        <taxon>Bacilli</taxon>
        <taxon>Bacillales</taxon>
        <taxon>Paenibacillaceae</taxon>
        <taxon>Paenibacillus</taxon>
    </lineage>
</organism>
<evidence type="ECO:0000256" key="1">
    <source>
        <dbReference type="SAM" id="Phobius"/>
    </source>
</evidence>
<protein>
    <submittedName>
        <fullName evidence="3">Phosphatase PAP2 family protein</fullName>
    </submittedName>
</protein>
<feature type="transmembrane region" description="Helical" evidence="1">
    <location>
        <begin position="180"/>
        <end position="201"/>
    </location>
</feature>
<keyword evidence="1" id="KW-1133">Transmembrane helix</keyword>
<accession>A0ABN8U0L7</accession>
<dbReference type="EMBL" id="CALYLO010000001">
    <property type="protein sequence ID" value="CAH8243052.1"/>
    <property type="molecule type" value="Genomic_DNA"/>
</dbReference>
<dbReference type="RefSeq" id="WP_249725028.1">
    <property type="nucleotide sequence ID" value="NZ_AP031286.1"/>
</dbReference>
<comment type="caution">
    <text evidence="3">The sequence shown here is derived from an EMBL/GenBank/DDBJ whole genome shotgun (WGS) entry which is preliminary data.</text>
</comment>
<dbReference type="SUPFAM" id="SSF48317">
    <property type="entry name" value="Acid phosphatase/Vanadium-dependent haloperoxidase"/>
    <property type="match status" value="1"/>
</dbReference>
<evidence type="ECO:0000313" key="3">
    <source>
        <dbReference type="EMBL" id="CAH8243052.1"/>
    </source>
</evidence>
<feature type="transmembrane region" description="Helical" evidence="1">
    <location>
        <begin position="207"/>
        <end position="228"/>
    </location>
</feature>
<dbReference type="InterPro" id="IPR000326">
    <property type="entry name" value="PAP2/HPO"/>
</dbReference>
<feature type="domain" description="Phosphatidic acid phosphatase type 2/haloperoxidase" evidence="2">
    <location>
        <begin position="110"/>
        <end position="222"/>
    </location>
</feature>
<feature type="transmembrane region" description="Helical" evidence="1">
    <location>
        <begin position="82"/>
        <end position="103"/>
    </location>
</feature>
<dbReference type="Pfam" id="PF01569">
    <property type="entry name" value="PAP2"/>
    <property type="match status" value="1"/>
</dbReference>
<evidence type="ECO:0000259" key="2">
    <source>
        <dbReference type="SMART" id="SM00014"/>
    </source>
</evidence>
<dbReference type="Gene3D" id="1.20.144.10">
    <property type="entry name" value="Phosphatidic acid phosphatase type 2/haloperoxidase"/>
    <property type="match status" value="2"/>
</dbReference>
<dbReference type="Proteomes" id="UP001154322">
    <property type="component" value="Unassembled WGS sequence"/>
</dbReference>